<dbReference type="EMBL" id="JANIDY010000002">
    <property type="protein sequence ID" value="MCX5618115.1"/>
    <property type="molecule type" value="Genomic_DNA"/>
</dbReference>
<feature type="chain" id="PRO_5045917236" evidence="1">
    <location>
        <begin position="25"/>
        <end position="213"/>
    </location>
</feature>
<evidence type="ECO:0000313" key="3">
    <source>
        <dbReference type="Proteomes" id="UP001165576"/>
    </source>
</evidence>
<comment type="caution">
    <text evidence="2">The sequence shown here is derived from an EMBL/GenBank/DDBJ whole genome shotgun (WGS) entry which is preliminary data.</text>
</comment>
<organism evidence="2 3">
    <name type="scientific">Bombella pluederhausensis</name>
    <dbReference type="NCBI Taxonomy" id="2967336"/>
    <lineage>
        <taxon>Bacteria</taxon>
        <taxon>Pseudomonadati</taxon>
        <taxon>Pseudomonadota</taxon>
        <taxon>Alphaproteobacteria</taxon>
        <taxon>Acetobacterales</taxon>
        <taxon>Acetobacteraceae</taxon>
        <taxon>Bombella</taxon>
    </lineage>
</organism>
<gene>
    <name evidence="2" type="ORF">NQF86_05490</name>
</gene>
<dbReference type="Proteomes" id="UP001165576">
    <property type="component" value="Unassembled WGS sequence"/>
</dbReference>
<feature type="signal peptide" evidence="1">
    <location>
        <begin position="1"/>
        <end position="24"/>
    </location>
</feature>
<evidence type="ECO:0000313" key="2">
    <source>
        <dbReference type="EMBL" id="MCX5618115.1"/>
    </source>
</evidence>
<name>A0ABT3WG94_9PROT</name>
<sequence length="213" mass="23165">MTKQKTFGAALALALTCLPNAGHAAPTIRDVRDTVRVIPIKLDAEAKVPIKKGETLHLLRLYHDSGNAWSWNEYIAFEPCPRDNNTLCAVPFLDAQNNAYSLQDALHADEDALTTVGFYTVQSAQGRWNLFMIRMERSSGDSAYSKTATTAHVSLFKLAPQAPDAAMPENNYFAEIATLPVGSYCNSTVALTTFLNQPLPPGTTSPDGCMQGQ</sequence>
<accession>A0ABT3WG94</accession>
<keyword evidence="3" id="KW-1185">Reference proteome</keyword>
<keyword evidence="1" id="KW-0732">Signal</keyword>
<reference evidence="2" key="1">
    <citation type="submission" date="2022-07" db="EMBL/GenBank/DDBJ databases">
        <title>Bombella genomes.</title>
        <authorList>
            <person name="Harer L."/>
            <person name="Styblova S."/>
            <person name="Ehrmann M."/>
        </authorList>
    </citation>
    <scope>NUCLEOTIDE SEQUENCE</scope>
    <source>
        <strain evidence="2">TMW 2.2543</strain>
    </source>
</reference>
<evidence type="ECO:0000256" key="1">
    <source>
        <dbReference type="SAM" id="SignalP"/>
    </source>
</evidence>
<protein>
    <submittedName>
        <fullName evidence="2">Uncharacterized protein</fullName>
    </submittedName>
</protein>
<proteinExistence type="predicted"/>
<dbReference type="RefSeq" id="WP_266116629.1">
    <property type="nucleotide sequence ID" value="NZ_JANIDY010000002.1"/>
</dbReference>